<dbReference type="Proteomes" id="UP000235672">
    <property type="component" value="Unassembled WGS sequence"/>
</dbReference>
<gene>
    <name evidence="3" type="ORF">NA56DRAFT_692330</name>
</gene>
<dbReference type="OrthoDB" id="2331100at2759"/>
<dbReference type="CDD" id="cd00920">
    <property type="entry name" value="Cupredoxin"/>
    <property type="match status" value="1"/>
</dbReference>
<dbReference type="AlphaFoldDB" id="A0A2J6PS46"/>
<dbReference type="InterPro" id="IPR008972">
    <property type="entry name" value="Cupredoxin"/>
</dbReference>
<feature type="signal peptide" evidence="2">
    <location>
        <begin position="1"/>
        <end position="18"/>
    </location>
</feature>
<evidence type="ECO:0000313" key="3">
    <source>
        <dbReference type="EMBL" id="PMD16832.1"/>
    </source>
</evidence>
<name>A0A2J6PS46_9HELO</name>
<reference evidence="3 4" key="1">
    <citation type="submission" date="2016-05" db="EMBL/GenBank/DDBJ databases">
        <title>A degradative enzymes factory behind the ericoid mycorrhizal symbiosis.</title>
        <authorList>
            <consortium name="DOE Joint Genome Institute"/>
            <person name="Martino E."/>
            <person name="Morin E."/>
            <person name="Grelet G."/>
            <person name="Kuo A."/>
            <person name="Kohler A."/>
            <person name="Daghino S."/>
            <person name="Barry K."/>
            <person name="Choi C."/>
            <person name="Cichocki N."/>
            <person name="Clum A."/>
            <person name="Copeland A."/>
            <person name="Hainaut M."/>
            <person name="Haridas S."/>
            <person name="Labutti K."/>
            <person name="Lindquist E."/>
            <person name="Lipzen A."/>
            <person name="Khouja H.-R."/>
            <person name="Murat C."/>
            <person name="Ohm R."/>
            <person name="Olson A."/>
            <person name="Spatafora J."/>
            <person name="Veneault-Fourrey C."/>
            <person name="Henrissat B."/>
            <person name="Grigoriev I."/>
            <person name="Martin F."/>
            <person name="Perotto S."/>
        </authorList>
    </citation>
    <scope>NUCLEOTIDE SEQUENCE [LARGE SCALE GENOMIC DNA]</scope>
    <source>
        <strain evidence="3 4">UAMH 7357</strain>
    </source>
</reference>
<protein>
    <recommendedName>
        <fullName evidence="5">Cupredoxin</fullName>
    </recommendedName>
</protein>
<proteinExistence type="predicted"/>
<keyword evidence="4" id="KW-1185">Reference proteome</keyword>
<evidence type="ECO:0000256" key="2">
    <source>
        <dbReference type="SAM" id="SignalP"/>
    </source>
</evidence>
<dbReference type="PANTHER" id="PTHR34883:SF15">
    <property type="entry name" value="EXTRACELLULAR SERINE-RICH PROTEIN"/>
    <property type="match status" value="1"/>
</dbReference>
<evidence type="ECO:0008006" key="5">
    <source>
        <dbReference type="Google" id="ProtNLM"/>
    </source>
</evidence>
<sequence length="274" mass="28439">MFSFKLIVIAVIIKLLQAQENGPEYINIAAGESPFTFVHPELPADINDVIIWSFVSGGNHSVIQSTYENPCHYLPGGFYSGFQAVPPRPGGGAGGGPIMFLVTINTTDPIYYYCGQIGHCQAGMVGVINPPCDQGNSFTASGSFNAYKSLAMAVTEVGPLPSVIRGGQLVSTYPTGRPTGPPGPYYTGYSASCTAGLNSSSNSTESLTTSATISSATSAVKSATSSGLQPLSSSGGESLYGRVSFRGQESPSLFWQAGSGFGLVIAAIFAFLIL</sequence>
<accession>A0A2J6PS46</accession>
<keyword evidence="1" id="KW-0472">Membrane</keyword>
<dbReference type="PANTHER" id="PTHR34883">
    <property type="entry name" value="SERINE-RICH PROTEIN, PUTATIVE-RELATED-RELATED"/>
    <property type="match status" value="1"/>
</dbReference>
<organism evidence="3 4">
    <name type="scientific">Hyaloscypha hepaticicola</name>
    <dbReference type="NCBI Taxonomy" id="2082293"/>
    <lineage>
        <taxon>Eukaryota</taxon>
        <taxon>Fungi</taxon>
        <taxon>Dikarya</taxon>
        <taxon>Ascomycota</taxon>
        <taxon>Pezizomycotina</taxon>
        <taxon>Leotiomycetes</taxon>
        <taxon>Helotiales</taxon>
        <taxon>Hyaloscyphaceae</taxon>
        <taxon>Hyaloscypha</taxon>
    </lineage>
</organism>
<dbReference type="Gene3D" id="2.60.40.420">
    <property type="entry name" value="Cupredoxins - blue copper proteins"/>
    <property type="match status" value="1"/>
</dbReference>
<evidence type="ECO:0000256" key="1">
    <source>
        <dbReference type="SAM" id="Phobius"/>
    </source>
</evidence>
<dbReference type="EMBL" id="KZ613503">
    <property type="protein sequence ID" value="PMD16832.1"/>
    <property type="molecule type" value="Genomic_DNA"/>
</dbReference>
<dbReference type="InterPro" id="IPR052953">
    <property type="entry name" value="Ser-rich/MCO-related"/>
</dbReference>
<keyword evidence="1" id="KW-1133">Transmembrane helix</keyword>
<feature type="chain" id="PRO_5014428104" description="Cupredoxin" evidence="2">
    <location>
        <begin position="19"/>
        <end position="274"/>
    </location>
</feature>
<evidence type="ECO:0000313" key="4">
    <source>
        <dbReference type="Proteomes" id="UP000235672"/>
    </source>
</evidence>
<feature type="transmembrane region" description="Helical" evidence="1">
    <location>
        <begin position="253"/>
        <end position="273"/>
    </location>
</feature>
<keyword evidence="1" id="KW-0812">Transmembrane</keyword>
<keyword evidence="2" id="KW-0732">Signal</keyword>
<dbReference type="SUPFAM" id="SSF49503">
    <property type="entry name" value="Cupredoxins"/>
    <property type="match status" value="1"/>
</dbReference>